<evidence type="ECO:0000256" key="1">
    <source>
        <dbReference type="SAM" id="MobiDB-lite"/>
    </source>
</evidence>
<organism evidence="2 3">
    <name type="scientific">Elysia marginata</name>
    <dbReference type="NCBI Taxonomy" id="1093978"/>
    <lineage>
        <taxon>Eukaryota</taxon>
        <taxon>Metazoa</taxon>
        <taxon>Spiralia</taxon>
        <taxon>Lophotrochozoa</taxon>
        <taxon>Mollusca</taxon>
        <taxon>Gastropoda</taxon>
        <taxon>Heterobranchia</taxon>
        <taxon>Euthyneura</taxon>
        <taxon>Panpulmonata</taxon>
        <taxon>Sacoglossa</taxon>
        <taxon>Placobranchoidea</taxon>
        <taxon>Plakobranchidae</taxon>
        <taxon>Elysia</taxon>
    </lineage>
</organism>
<evidence type="ECO:0000313" key="3">
    <source>
        <dbReference type="Proteomes" id="UP000762676"/>
    </source>
</evidence>
<dbReference type="Proteomes" id="UP000762676">
    <property type="component" value="Unassembled WGS sequence"/>
</dbReference>
<dbReference type="AlphaFoldDB" id="A0AAV4GR71"/>
<protein>
    <submittedName>
        <fullName evidence="2">Uncharacterized protein</fullName>
    </submittedName>
</protein>
<comment type="caution">
    <text evidence="2">The sequence shown here is derived from an EMBL/GenBank/DDBJ whole genome shotgun (WGS) entry which is preliminary data.</text>
</comment>
<name>A0AAV4GR71_9GAST</name>
<reference evidence="2 3" key="1">
    <citation type="journal article" date="2021" name="Elife">
        <title>Chloroplast acquisition without the gene transfer in kleptoplastic sea slugs, Plakobranchus ocellatus.</title>
        <authorList>
            <person name="Maeda T."/>
            <person name="Takahashi S."/>
            <person name="Yoshida T."/>
            <person name="Shimamura S."/>
            <person name="Takaki Y."/>
            <person name="Nagai Y."/>
            <person name="Toyoda A."/>
            <person name="Suzuki Y."/>
            <person name="Arimoto A."/>
            <person name="Ishii H."/>
            <person name="Satoh N."/>
            <person name="Nishiyama T."/>
            <person name="Hasebe M."/>
            <person name="Maruyama T."/>
            <person name="Minagawa J."/>
            <person name="Obokata J."/>
            <person name="Shigenobu S."/>
        </authorList>
    </citation>
    <scope>NUCLEOTIDE SEQUENCE [LARGE SCALE GENOMIC DNA]</scope>
</reference>
<keyword evidence="3" id="KW-1185">Reference proteome</keyword>
<feature type="compositionally biased region" description="Basic residues" evidence="1">
    <location>
        <begin position="90"/>
        <end position="102"/>
    </location>
</feature>
<dbReference type="EMBL" id="BMAT01012181">
    <property type="protein sequence ID" value="GFR87423.1"/>
    <property type="molecule type" value="Genomic_DNA"/>
</dbReference>
<sequence length="126" mass="13933">MELLSRSGPRRYSWEPWDTFQLITDPTGHSHQLDRGHCCSQDALHNDSQVLIAKPEVSEAGVSVISNTKNKTIAKQVACPPKSAVASEKKSRKKIQNVRGPKRQGGEDKKENRIDELGRGACLGQN</sequence>
<gene>
    <name evidence="2" type="ORF">ElyMa_006075600</name>
</gene>
<feature type="region of interest" description="Disordered" evidence="1">
    <location>
        <begin position="81"/>
        <end position="126"/>
    </location>
</feature>
<feature type="compositionally biased region" description="Basic and acidic residues" evidence="1">
    <location>
        <begin position="104"/>
        <end position="118"/>
    </location>
</feature>
<accession>A0AAV4GR71</accession>
<evidence type="ECO:0000313" key="2">
    <source>
        <dbReference type="EMBL" id="GFR87423.1"/>
    </source>
</evidence>
<proteinExistence type="predicted"/>